<name>A0ABV9D5N5_9MICO</name>
<dbReference type="Proteomes" id="UP001595955">
    <property type="component" value="Unassembled WGS sequence"/>
</dbReference>
<feature type="compositionally biased region" description="Low complexity" evidence="1">
    <location>
        <begin position="39"/>
        <end position="50"/>
    </location>
</feature>
<sequence length="1432" mass="152411">MTRSALFTGSGAARRPAGEDPMVALVHDGTDDSPGGVGASVASVPAGAEPTPETAAVEAAAQGWRERLVALGGASPMWDVRLLGDALIDLTAAHPSGIAQLYAGRTTRLTNLVREGAALVAARRGARTVSARAEELAQRHGVAPTFLAVGVATWTEPDLSADGTPHSDDDADDARTGRTVRAPVLLRPVRLAARASQEADFEIDLEPAIEVNSVFVRALRARGVGSDVAAIARSAFTANGFSPRTALHRLAALGEEVLPGFSLDERILIGPFIHPGQVLVEDLDALADELPRHAVVAALAGVEDARAALDVPMPVPVVADRAPQAERGTGDLDPDQLHVIDAVATGAHLFIDAPPGADVPATVAAVLADATASGRRVVYVPGTRRSGRTLARTMNELGLSELLLDVTADTRWRTVAAERLRSGLRPEEPEIHVDEVHALRAELVDSHLTLAGYVGALHVRREPWDASAHDALQALAALTATRPGPRTGVRLPAEVLRRLVGDVREHARERLVRAGSLGAFELRPHDTPWYGARLTSARQAHESLERTQRLAELSLPELTREVSRAAAQTGLETPTTMREWGEQLRMLDGVRSALDVFSPQVFERSAADMVVATASRGWRKEHGLDMPRRVRRRLRKQARDLLRPGRPVADLHGELIRVQAQRDLWRRYCPEGGWPRLPSGMADLEKHAREVRADLDALDPVIGSGAGRDSLLDLPFDELAALMADLGVDGEALRLLPERTAVLNELIDLGLDDLVRDLAERHTPVASVAAEFDLAWWASVLQEIVRSDPALAGYDGPALVALAERFRALDRRHVASLAGPVRRAVARHVRTVVGAHPEEAAQLAAELDAEPNLPQILARHPGLASAIRPAWIVAPMLVPQLLPPGRTIDLLVLDGVQHLPVEQAVGAIARARQVVVVGDSRRGGEGLVAALAPMLPSVTVPTDRTVRAEPIATFLAEHGYADVIRTVPSPPAPSAIRLEHVEGFGMPAPGADAVESVQVEVERVVDRVIDHALSRPEESLAVVALNSRHAERVREAIAAAVADSPAVAAFFHAARPEPFVVVEPDGAAGLRRDQVILTVGFAKTPHGRVLHRFGRVSGPDGLACLVDALDAARRGLLVISCIDAGDLDRSRLKAPGPQLLADLLERAAQDPAPAEPAAAPDPLLLDLAERLWRLGLTVVPQYGPEDGVRIPLAIGHPDLPGELLVAVLTDDAEYVAEPSLRRRERHWVQRLTARGWAVHMAYSTAVFADPQLEARTILGLALQVLETRRRGAAPARAAGPDVPDQVDDGATEPDDDGTRPAGEAGERPDAGGPADQPAEGEAPTQMGDVVPMGEAVAAEASEAPEASAPGAEQRAPVAAEPLPRGPRPEVTPGLPLTAYSDDELDDLAAWIAEDGVVRTDEEVVAALRDELGLTRRGAQVDGVLGAVAARRR</sequence>
<comment type="caution">
    <text evidence="2">The sequence shown here is derived from an EMBL/GenBank/DDBJ whole genome shotgun (WGS) entry which is preliminary data.</text>
</comment>
<reference evidence="3" key="1">
    <citation type="journal article" date="2019" name="Int. J. Syst. Evol. Microbiol.">
        <title>The Global Catalogue of Microorganisms (GCM) 10K type strain sequencing project: providing services to taxonomists for standard genome sequencing and annotation.</title>
        <authorList>
            <consortium name="The Broad Institute Genomics Platform"/>
            <consortium name="The Broad Institute Genome Sequencing Center for Infectious Disease"/>
            <person name="Wu L."/>
            <person name="Ma J."/>
        </authorList>
    </citation>
    <scope>NUCLEOTIDE SEQUENCE [LARGE SCALE GENOMIC DNA]</scope>
    <source>
        <strain evidence="3">JCM 3369</strain>
    </source>
</reference>
<feature type="region of interest" description="Disordered" evidence="1">
    <location>
        <begin position="26"/>
        <end position="50"/>
    </location>
</feature>
<evidence type="ECO:0000313" key="3">
    <source>
        <dbReference type="Proteomes" id="UP001595955"/>
    </source>
</evidence>
<feature type="compositionally biased region" description="Acidic residues" evidence="1">
    <location>
        <begin position="1284"/>
        <end position="1295"/>
    </location>
</feature>
<feature type="region of interest" description="Disordered" evidence="1">
    <location>
        <begin position="1"/>
        <end position="20"/>
    </location>
</feature>
<feature type="region of interest" description="Disordered" evidence="1">
    <location>
        <begin position="1338"/>
        <end position="1379"/>
    </location>
</feature>
<feature type="compositionally biased region" description="Low complexity" evidence="1">
    <location>
        <begin position="1338"/>
        <end position="1352"/>
    </location>
</feature>
<protein>
    <recommendedName>
        <fullName evidence="4">DNA helicase</fullName>
    </recommendedName>
</protein>
<evidence type="ECO:0008006" key="4">
    <source>
        <dbReference type="Google" id="ProtNLM"/>
    </source>
</evidence>
<proteinExistence type="predicted"/>
<evidence type="ECO:0000256" key="1">
    <source>
        <dbReference type="SAM" id="MobiDB-lite"/>
    </source>
</evidence>
<evidence type="ECO:0000313" key="2">
    <source>
        <dbReference type="EMBL" id="MFC4553996.1"/>
    </source>
</evidence>
<dbReference type="EMBL" id="JBHSGF010000001">
    <property type="protein sequence ID" value="MFC4553996.1"/>
    <property type="molecule type" value="Genomic_DNA"/>
</dbReference>
<gene>
    <name evidence="2" type="ORF">ACFO3F_01930</name>
</gene>
<accession>A0ABV9D5N5</accession>
<feature type="region of interest" description="Disordered" evidence="1">
    <location>
        <begin position="1271"/>
        <end position="1326"/>
    </location>
</feature>
<dbReference type="RefSeq" id="WP_164471306.1">
    <property type="nucleotide sequence ID" value="NZ_CP033325.1"/>
</dbReference>
<keyword evidence="3" id="KW-1185">Reference proteome</keyword>
<organism evidence="2 3">
    <name type="scientific">Georgenia faecalis</name>
    <dbReference type="NCBI Taxonomy" id="2483799"/>
    <lineage>
        <taxon>Bacteria</taxon>
        <taxon>Bacillati</taxon>
        <taxon>Actinomycetota</taxon>
        <taxon>Actinomycetes</taxon>
        <taxon>Micrococcales</taxon>
        <taxon>Bogoriellaceae</taxon>
        <taxon>Georgenia</taxon>
    </lineage>
</organism>